<evidence type="ECO:0000313" key="3">
    <source>
        <dbReference type="Proteomes" id="UP001187343"/>
    </source>
</evidence>
<feature type="region of interest" description="Disordered" evidence="1">
    <location>
        <begin position="44"/>
        <end position="68"/>
    </location>
</feature>
<protein>
    <submittedName>
        <fullName evidence="2">Uncharacterized protein</fullName>
    </submittedName>
</protein>
<dbReference type="Proteomes" id="UP001187343">
    <property type="component" value="Unassembled WGS sequence"/>
</dbReference>
<organism evidence="2 3">
    <name type="scientific">Cirrhinus molitorella</name>
    <name type="common">mud carp</name>
    <dbReference type="NCBI Taxonomy" id="172907"/>
    <lineage>
        <taxon>Eukaryota</taxon>
        <taxon>Metazoa</taxon>
        <taxon>Chordata</taxon>
        <taxon>Craniata</taxon>
        <taxon>Vertebrata</taxon>
        <taxon>Euteleostomi</taxon>
        <taxon>Actinopterygii</taxon>
        <taxon>Neopterygii</taxon>
        <taxon>Teleostei</taxon>
        <taxon>Ostariophysi</taxon>
        <taxon>Cypriniformes</taxon>
        <taxon>Cyprinidae</taxon>
        <taxon>Labeoninae</taxon>
        <taxon>Labeonini</taxon>
        <taxon>Cirrhinus</taxon>
    </lineage>
</organism>
<gene>
    <name evidence="2" type="ORF">Q8A67_019105</name>
</gene>
<proteinExistence type="predicted"/>
<sequence length="68" mass="7828">MLGVESIRRSCKQFHTRPHPGASVIRTIAARLRDSSAPLRRLRGSGDKALRTSRRDNKSKWKHFDVKM</sequence>
<comment type="caution">
    <text evidence="2">The sequence shown here is derived from an EMBL/GenBank/DDBJ whole genome shotgun (WGS) entry which is preliminary data.</text>
</comment>
<dbReference type="AlphaFoldDB" id="A0AA88PDC3"/>
<evidence type="ECO:0000256" key="1">
    <source>
        <dbReference type="SAM" id="MobiDB-lite"/>
    </source>
</evidence>
<accession>A0AA88PDC3</accession>
<evidence type="ECO:0000313" key="2">
    <source>
        <dbReference type="EMBL" id="KAK2878314.1"/>
    </source>
</evidence>
<dbReference type="EMBL" id="JAUYZG010000019">
    <property type="protein sequence ID" value="KAK2878314.1"/>
    <property type="molecule type" value="Genomic_DNA"/>
</dbReference>
<name>A0AA88PDC3_9TELE</name>
<reference evidence="2" key="1">
    <citation type="submission" date="2023-08" db="EMBL/GenBank/DDBJ databases">
        <title>Chromosome-level Genome Assembly of mud carp (Cirrhinus molitorella).</title>
        <authorList>
            <person name="Liu H."/>
        </authorList>
    </citation>
    <scope>NUCLEOTIDE SEQUENCE</scope>
    <source>
        <strain evidence="2">Prfri</strain>
        <tissue evidence="2">Muscle</tissue>
    </source>
</reference>
<keyword evidence="3" id="KW-1185">Reference proteome</keyword>